<name>A0A7G9Z5Z7_9EURY</name>
<keyword evidence="1" id="KW-0812">Transmembrane</keyword>
<reference evidence="2" key="1">
    <citation type="submission" date="2020-06" db="EMBL/GenBank/DDBJ databases">
        <title>Unique genomic features of the anaerobic methanotrophic archaea.</title>
        <authorList>
            <person name="Chadwick G.L."/>
            <person name="Skennerton C.T."/>
            <person name="Laso-Perez R."/>
            <person name="Leu A.O."/>
            <person name="Speth D.R."/>
            <person name="Yu H."/>
            <person name="Morgan-Lang C."/>
            <person name="Hatzenpichler R."/>
            <person name="Goudeau D."/>
            <person name="Malmstrom R."/>
            <person name="Brazelton W.J."/>
            <person name="Woyke T."/>
            <person name="Hallam S.J."/>
            <person name="Tyson G.W."/>
            <person name="Wegener G."/>
            <person name="Boetius A."/>
            <person name="Orphan V."/>
        </authorList>
    </citation>
    <scope>NUCLEOTIDE SEQUENCE</scope>
</reference>
<gene>
    <name evidence="2" type="ORF">EEOEGNLI_00018</name>
</gene>
<dbReference type="AlphaFoldDB" id="A0A7G9Z5Z7"/>
<sequence>MQNREKMKEGVKGNVLFHALPYAIFISCFTILGLFGGFVLGNMLGGSTLGFVFSISLTFLGFFLGLFIAYHIVKEKYLIC</sequence>
<proteinExistence type="predicted"/>
<organism evidence="2">
    <name type="scientific">Candidatus Methanophaga sp. ANME-1 ERB7</name>
    <dbReference type="NCBI Taxonomy" id="2759913"/>
    <lineage>
        <taxon>Archaea</taxon>
        <taxon>Methanobacteriati</taxon>
        <taxon>Methanobacteriota</taxon>
        <taxon>Stenosarchaea group</taxon>
        <taxon>Methanomicrobia</taxon>
        <taxon>Candidatus Methanophagales</taxon>
        <taxon>Candidatus Methanophagaceae</taxon>
        <taxon>Candidatus Methanophaga</taxon>
    </lineage>
</organism>
<dbReference type="PROSITE" id="PS51257">
    <property type="entry name" value="PROKAR_LIPOPROTEIN"/>
    <property type="match status" value="1"/>
</dbReference>
<dbReference type="EMBL" id="MT631625">
    <property type="protein sequence ID" value="QNO55681.1"/>
    <property type="molecule type" value="Genomic_DNA"/>
</dbReference>
<feature type="transmembrane region" description="Helical" evidence="1">
    <location>
        <begin position="20"/>
        <end position="39"/>
    </location>
</feature>
<evidence type="ECO:0000256" key="1">
    <source>
        <dbReference type="SAM" id="Phobius"/>
    </source>
</evidence>
<protein>
    <submittedName>
        <fullName evidence="2">Uncharacterized protein</fullName>
    </submittedName>
</protein>
<accession>A0A7G9Z5Z7</accession>
<feature type="transmembrane region" description="Helical" evidence="1">
    <location>
        <begin position="51"/>
        <end position="73"/>
    </location>
</feature>
<keyword evidence="1" id="KW-0472">Membrane</keyword>
<keyword evidence="1" id="KW-1133">Transmembrane helix</keyword>
<evidence type="ECO:0000313" key="2">
    <source>
        <dbReference type="EMBL" id="QNO55681.1"/>
    </source>
</evidence>